<protein>
    <recommendedName>
        <fullName evidence="1">tRNA-uridine aminocarboxypropyltransferase</fullName>
        <ecNumber evidence="1">2.5.1.25</ecNumber>
    </recommendedName>
</protein>
<dbReference type="EC" id="2.5.1.25" evidence="1"/>
<evidence type="ECO:0000256" key="4">
    <source>
        <dbReference type="ARBA" id="ARBA00022694"/>
    </source>
</evidence>
<evidence type="ECO:0000256" key="1">
    <source>
        <dbReference type="ARBA" id="ARBA00012386"/>
    </source>
</evidence>
<keyword evidence="3" id="KW-0949">S-adenosyl-L-methionine</keyword>
<reference evidence="9 10" key="1">
    <citation type="submission" date="2020-08" db="EMBL/GenBank/DDBJ databases">
        <authorList>
            <person name="Newling K."/>
            <person name="Davey J."/>
            <person name="Forrester S."/>
        </authorList>
    </citation>
    <scope>NUCLEOTIDE SEQUENCE [LARGE SCALE GENOMIC DNA]</scope>
    <source>
        <strain evidence="10">Crithidia deanei Carvalho (ATCC PRA-265)</strain>
    </source>
</reference>
<dbReference type="Proteomes" id="UP000515908">
    <property type="component" value="Chromosome 11"/>
</dbReference>
<evidence type="ECO:0000256" key="6">
    <source>
        <dbReference type="ARBA" id="ARBA00048718"/>
    </source>
</evidence>
<dbReference type="PANTHER" id="PTHR21392:SF0">
    <property type="entry name" value="TRNA-URIDINE AMINOCARBOXYPROPYLTRANSFERASE 2"/>
    <property type="match status" value="1"/>
</dbReference>
<dbReference type="InterPro" id="IPR005636">
    <property type="entry name" value="DTW"/>
</dbReference>
<keyword evidence="10" id="KW-1185">Reference proteome</keyword>
<comment type="similarity">
    <text evidence="5">Belongs to the TDD superfamily. DTWD2 family.</text>
</comment>
<organism evidence="9 10">
    <name type="scientific">Angomonas deanei</name>
    <dbReference type="NCBI Taxonomy" id="59799"/>
    <lineage>
        <taxon>Eukaryota</taxon>
        <taxon>Discoba</taxon>
        <taxon>Euglenozoa</taxon>
        <taxon>Kinetoplastea</taxon>
        <taxon>Metakinetoplastina</taxon>
        <taxon>Trypanosomatida</taxon>
        <taxon>Trypanosomatidae</taxon>
        <taxon>Strigomonadinae</taxon>
        <taxon>Angomonas</taxon>
    </lineage>
</organism>
<proteinExistence type="inferred from homology"/>
<dbReference type="VEuPathDB" id="TriTrypDB:ADEAN_000609700"/>
<evidence type="ECO:0000256" key="5">
    <source>
        <dbReference type="ARBA" id="ARBA00034489"/>
    </source>
</evidence>
<name>A0A7G2CFP7_9TRYP</name>
<dbReference type="GO" id="GO:0008033">
    <property type="term" value="P:tRNA processing"/>
    <property type="evidence" value="ECO:0007669"/>
    <property type="project" value="UniProtKB-KW"/>
</dbReference>
<evidence type="ECO:0000256" key="7">
    <source>
        <dbReference type="SAM" id="Coils"/>
    </source>
</evidence>
<dbReference type="Pfam" id="PF03942">
    <property type="entry name" value="DTW"/>
    <property type="match status" value="1"/>
</dbReference>
<evidence type="ECO:0000313" key="9">
    <source>
        <dbReference type="EMBL" id="CAD2218606.1"/>
    </source>
</evidence>
<feature type="coiled-coil region" evidence="7">
    <location>
        <begin position="356"/>
        <end position="383"/>
    </location>
</feature>
<dbReference type="InterPro" id="IPR039262">
    <property type="entry name" value="DTWD2/TAPT"/>
</dbReference>
<dbReference type="GO" id="GO:0016432">
    <property type="term" value="F:tRNA-uridine aminocarboxypropyltransferase activity"/>
    <property type="evidence" value="ECO:0007669"/>
    <property type="project" value="UniProtKB-EC"/>
</dbReference>
<keyword evidence="4" id="KW-0819">tRNA processing</keyword>
<evidence type="ECO:0000259" key="8">
    <source>
        <dbReference type="SMART" id="SM01144"/>
    </source>
</evidence>
<comment type="catalytic activity">
    <reaction evidence="6">
        <text>a uridine in tRNA + S-adenosyl-L-methionine = a 3-[(3S)-3-amino-3-carboxypropyl]uridine in tRNA + S-methyl-5'-thioadenosine + H(+)</text>
        <dbReference type="Rhea" id="RHEA:62432"/>
        <dbReference type="Rhea" id="RHEA-COMP:13339"/>
        <dbReference type="Rhea" id="RHEA-COMP:16092"/>
        <dbReference type="ChEBI" id="CHEBI:15378"/>
        <dbReference type="ChEBI" id="CHEBI:17509"/>
        <dbReference type="ChEBI" id="CHEBI:59789"/>
        <dbReference type="ChEBI" id="CHEBI:65315"/>
        <dbReference type="ChEBI" id="CHEBI:82930"/>
        <dbReference type="EC" id="2.5.1.25"/>
    </reaction>
</comment>
<dbReference type="PANTHER" id="PTHR21392">
    <property type="entry name" value="TRNA-URIDINE AMINOCARBOXYPROPYLTRANSFERASE 2"/>
    <property type="match status" value="1"/>
</dbReference>
<evidence type="ECO:0000256" key="2">
    <source>
        <dbReference type="ARBA" id="ARBA00022679"/>
    </source>
</evidence>
<dbReference type="SMART" id="SM01144">
    <property type="entry name" value="DTW"/>
    <property type="match status" value="1"/>
</dbReference>
<sequence>MTTSVEGVGAYKASMLEIVKRIGLENYGLANATMPSRSELEDRMISEAMDFVVEDEKRREESRKAKNIKPIVRKTATTVVESVNELNRADKQCTIYLSFEESLEWKAFLHALPKSERFRATVRRRLSLSLWKAHTQGTCLFCWFSTQMCMCEELERYKKELPNTVLQGKTPVTMLFHSDELMRSTNSGHIAAYLLDSPVRVWGLEEDDDLITHLPGVEEGEGHAVYNVSLYPEKGSPDISHFISNVTETGADARIHLILSDSTWGQALSLNRHIPREVTRVSLDIDETYESLFAHLRKRTRETGVSTLEATTMAVHQCLTAFGHEAEANLFNEVMVGAMKDFVDLKCLMKFTDAPFSKDDDQIDRLEERRDAYRKEMADTRYKRVNERMESDKESRKFLLPPVLNYCYCCDRVIGWHRMPEHVLGKGHRYALRLNPKCVPSEHSKEEVVHNFSRPMRAQKRDSAIDAHDVEE</sequence>
<dbReference type="AlphaFoldDB" id="A0A7G2CFP7"/>
<evidence type="ECO:0000313" key="10">
    <source>
        <dbReference type="Proteomes" id="UP000515908"/>
    </source>
</evidence>
<accession>A0A7G2CFP7</accession>
<keyword evidence="7" id="KW-0175">Coiled coil</keyword>
<feature type="domain" description="DTW" evidence="8">
    <location>
        <begin position="135"/>
        <end position="340"/>
    </location>
</feature>
<keyword evidence="2" id="KW-0808">Transferase</keyword>
<dbReference type="EMBL" id="LR877155">
    <property type="protein sequence ID" value="CAD2218606.1"/>
    <property type="molecule type" value="Genomic_DNA"/>
</dbReference>
<gene>
    <name evidence="9" type="ORF">ADEAN_000609700</name>
</gene>
<evidence type="ECO:0000256" key="3">
    <source>
        <dbReference type="ARBA" id="ARBA00022691"/>
    </source>
</evidence>